<dbReference type="InterPro" id="IPR014001">
    <property type="entry name" value="Helicase_ATP-bd"/>
</dbReference>
<sequence>MSGMLAALSAMINQRSSGQLAGQSLASPSPVHAQYQAHQPFSRPADYPQDGTQPARRRHLTVKAVRPEDLDPSAVAAANATASHFFAAPPPQPDVSASGGFIRPGEEHLYSAHRPTSMRPAVASTNASKRGAGLTDEFDSFRSHASLAKPQLSSDKTEQASKMPPRKRLMREDDLQARSRSRSHSNGPSRSRSQSASEVDLPVSEDAPHVTSPTSEDLPEARVTKLQRSSSRDKMLQTATVPAQNGRLKHLSPQPVGSSDLQRNLLSGDQMRRPAVAASSPDSGLPSISNPPIRRPQVAHRKIIDDDSSPLQPIANAHTSAVQRQHSSPTQPVRDQQQFSMQPQQAQMHRQQLQQQEHQRQMAMRQQSNVPLVNYAPPYAQQNPQAQLSQYHYSPQLGQYGATQHQLGQPSIPIHVHPHMSSAMYQQPGGYINPLGRSGAAYYSPPADGRIAGFRPPPPIPTVNTMVRKHAVPSPARPRQNGHPSPQNLHSNGHQPQSMAQRSSPQQPAPKRKLVKRQIESESEEDEFEEGDSDARADSEEGVDAAEVLQFFNDSPSELLADVISIKPAALKILLSLRPFESTQDILAKLKATKGVSTKIYENYADLANSYVAVDKIFKKCETIGDQVSKTMRIWRGADSARPKTYLSSVAASSGTSRASTPDTDSGATQLTTFNEEAYLQSTQASARADVKAAFDGYMREQPKSLSKDVQLKSYQILGVNWLNLLYKKKTSCILADEMGLGKTAQIIALLAHLQDIGSPGPHLIIVPSSTLENWSREFARFAPELNVATYYGTLAERAVQRAEYREAKDLDVVITTYQTSTSGPDDRKFLRKMRFETCTYDEGHQLKNSMSKKYKELMDIHVNWRCLLTGTPLQNNLQELLSLLAFILPDIFLDKSEAFKAIFKLPADAQQGLLSQGLLSQKRIEAAKRVMTPFVLRRKKLQVLTDLPKKIEIVEYCDMTSLQKEVYRETLRRSKKSMRAADAKLLGTQAGAAPAAPVETQKTVKTTPKRIGGPSDASSNIIMDLRKAANHPMLFRRLYTDKKIRAMARDCLREVEFHDRSEALIVEDMEIMTDFELHRFCEPYKHLQKYRLGDTQWMEAGKVKKLQQLLPGLKAKGHRVLLFSQFTQVLDIIESIMDTMDMRYLKLTGQTSVVERQGMVDDFTNDPEITVFLLSTRAGGLGLNLVAANTIILWDQDFNPHNDKQAEDRAYRIGQTSDVTVYRFITKQTIEEDMHSLGQTKLALDQEISKSDDTRDTSKVSLAASLAGEGNEELVEKRMKATLLSKIVDRMSESDDEDAVGENEGDDDYTQ</sequence>
<dbReference type="InterPro" id="IPR027417">
    <property type="entry name" value="P-loop_NTPase"/>
</dbReference>
<keyword evidence="15" id="KW-1185">Reference proteome</keyword>
<dbReference type="PROSITE" id="PS51192">
    <property type="entry name" value="HELICASE_ATP_BIND_1"/>
    <property type="match status" value="1"/>
</dbReference>
<feature type="compositionally biased region" description="Acidic residues" evidence="11">
    <location>
        <begin position="1295"/>
        <end position="1312"/>
    </location>
</feature>
<dbReference type="PANTHER" id="PTHR10799">
    <property type="entry name" value="SNF2/RAD54 HELICASE FAMILY"/>
    <property type="match status" value="1"/>
</dbReference>
<feature type="compositionally biased region" description="Acidic residues" evidence="11">
    <location>
        <begin position="521"/>
        <end position="532"/>
    </location>
</feature>
<evidence type="ECO:0000256" key="2">
    <source>
        <dbReference type="ARBA" id="ARBA00007025"/>
    </source>
</evidence>
<evidence type="ECO:0000256" key="9">
    <source>
        <dbReference type="ARBA" id="ARBA00023125"/>
    </source>
</evidence>
<feature type="region of interest" description="Disordered" evidence="11">
    <location>
        <begin position="472"/>
        <end position="541"/>
    </location>
</feature>
<dbReference type="Gene3D" id="3.40.50.300">
    <property type="entry name" value="P-loop containing nucleotide triphosphate hydrolases"/>
    <property type="match status" value="1"/>
</dbReference>
<dbReference type="FunCoup" id="G7E3I6">
    <property type="interactions" value="858"/>
</dbReference>
<dbReference type="GO" id="GO:0016787">
    <property type="term" value="F:hydrolase activity"/>
    <property type="evidence" value="ECO:0007669"/>
    <property type="project" value="UniProtKB-KW"/>
</dbReference>
<dbReference type="GO" id="GO:0003677">
    <property type="term" value="F:DNA binding"/>
    <property type="evidence" value="ECO:0007669"/>
    <property type="project" value="UniProtKB-KW"/>
</dbReference>
<feature type="region of interest" description="Disordered" evidence="11">
    <location>
        <begin position="111"/>
        <end position="134"/>
    </location>
</feature>
<comment type="caution">
    <text evidence="14">The sequence shown here is derived from an EMBL/GenBank/DDBJ whole genome shotgun (WGS) entry which is preliminary data.</text>
</comment>
<dbReference type="GO" id="GO:0005694">
    <property type="term" value="C:chromosome"/>
    <property type="evidence" value="ECO:0007669"/>
    <property type="project" value="UniProtKB-ARBA"/>
</dbReference>
<dbReference type="InterPro" id="IPR001650">
    <property type="entry name" value="Helicase_C-like"/>
</dbReference>
<keyword evidence="6" id="KW-0347">Helicase</keyword>
<dbReference type="GO" id="GO:0003678">
    <property type="term" value="F:DNA helicase activity"/>
    <property type="evidence" value="ECO:0007669"/>
    <property type="project" value="UniProtKB-EC"/>
</dbReference>
<keyword evidence="8" id="KW-0156">Chromatin regulator</keyword>
<comment type="similarity">
    <text evidence="2">Belongs to the SNF2/RAD54 helicase family.</text>
</comment>
<dbReference type="InterPro" id="IPR038718">
    <property type="entry name" value="SNF2-like_sf"/>
</dbReference>
<feature type="compositionally biased region" description="Polar residues" evidence="11">
    <location>
        <begin position="17"/>
        <end position="27"/>
    </location>
</feature>
<dbReference type="SMART" id="SM00490">
    <property type="entry name" value="HELICc"/>
    <property type="match status" value="1"/>
</dbReference>
<dbReference type="PROSITE" id="PS51194">
    <property type="entry name" value="HELICASE_CTER"/>
    <property type="match status" value="1"/>
</dbReference>
<comment type="subcellular location">
    <subcellularLocation>
        <location evidence="1">Nucleus</location>
    </subcellularLocation>
</comment>
<dbReference type="EMBL" id="BABT02000119">
    <property type="protein sequence ID" value="GAA97396.1"/>
    <property type="molecule type" value="Genomic_DNA"/>
</dbReference>
<keyword evidence="10" id="KW-0539">Nucleus</keyword>
<evidence type="ECO:0000256" key="10">
    <source>
        <dbReference type="ARBA" id="ARBA00023242"/>
    </source>
</evidence>
<evidence type="ECO:0000256" key="5">
    <source>
        <dbReference type="ARBA" id="ARBA00022801"/>
    </source>
</evidence>
<evidence type="ECO:0000256" key="7">
    <source>
        <dbReference type="ARBA" id="ARBA00022840"/>
    </source>
</evidence>
<dbReference type="Pfam" id="PF00176">
    <property type="entry name" value="SNF2-rel_dom"/>
    <property type="match status" value="1"/>
</dbReference>
<dbReference type="GO" id="GO:0005634">
    <property type="term" value="C:nucleus"/>
    <property type="evidence" value="ECO:0007669"/>
    <property type="project" value="UniProtKB-SubCell"/>
</dbReference>
<evidence type="ECO:0000256" key="6">
    <source>
        <dbReference type="ARBA" id="ARBA00022806"/>
    </source>
</evidence>
<feature type="region of interest" description="Disordered" evidence="11">
    <location>
        <begin position="997"/>
        <end position="1017"/>
    </location>
</feature>
<feature type="region of interest" description="Disordered" evidence="11">
    <location>
        <begin position="1289"/>
        <end position="1312"/>
    </location>
</feature>
<dbReference type="InterPro" id="IPR000330">
    <property type="entry name" value="SNF2_N"/>
</dbReference>
<dbReference type="OMA" id="IEIVEYC"/>
<keyword evidence="4" id="KW-0547">Nucleotide-binding</keyword>
<evidence type="ECO:0000259" key="12">
    <source>
        <dbReference type="PROSITE" id="PS51192"/>
    </source>
</evidence>
<feature type="compositionally biased region" description="Polar residues" evidence="11">
    <location>
        <begin position="482"/>
        <end position="506"/>
    </location>
</feature>
<dbReference type="eggNOG" id="KOG0389">
    <property type="taxonomic scope" value="Eukaryota"/>
</dbReference>
<evidence type="ECO:0000256" key="11">
    <source>
        <dbReference type="SAM" id="MobiDB-lite"/>
    </source>
</evidence>
<dbReference type="SMART" id="SM00487">
    <property type="entry name" value="DEXDc"/>
    <property type="match status" value="1"/>
</dbReference>
<dbReference type="SUPFAM" id="SSF52540">
    <property type="entry name" value="P-loop containing nucleoside triphosphate hydrolases"/>
    <property type="match status" value="2"/>
</dbReference>
<dbReference type="GO" id="GO:0140658">
    <property type="term" value="F:ATP-dependent chromatin remodeler activity"/>
    <property type="evidence" value="ECO:0007669"/>
    <property type="project" value="UniProtKB-ARBA"/>
</dbReference>
<feature type="compositionally biased region" description="Polar residues" evidence="11">
    <location>
        <begin position="255"/>
        <end position="267"/>
    </location>
</feature>
<feature type="region of interest" description="Disordered" evidence="11">
    <location>
        <begin position="17"/>
        <end position="55"/>
    </location>
</feature>
<evidence type="ECO:0000256" key="3">
    <source>
        <dbReference type="ARBA" id="ARBA00012551"/>
    </source>
</evidence>
<protein>
    <recommendedName>
        <fullName evidence="3">DNA helicase</fullName>
        <ecNumber evidence="3">3.6.4.12</ecNumber>
    </recommendedName>
</protein>
<reference evidence="14 15" key="2">
    <citation type="journal article" date="2012" name="Open Biol.">
        <title>Characteristics of nucleosomes and linker DNA regions on the genome of the basidiomycete Mixia osmundae revealed by mono- and dinucleosome mapping.</title>
        <authorList>
            <person name="Nishida H."/>
            <person name="Kondo S."/>
            <person name="Matsumoto T."/>
            <person name="Suzuki Y."/>
            <person name="Yoshikawa H."/>
            <person name="Taylor T.D."/>
            <person name="Sugiyama J."/>
        </authorList>
    </citation>
    <scope>NUCLEOTIDE SEQUENCE [LARGE SCALE GENOMIC DNA]</scope>
    <source>
        <strain evidence="15">CBS 9802 / IAM 14324 / JCM 22182 / KY 12970</strain>
    </source>
</reference>
<dbReference type="FunFam" id="3.40.50.10810:FF:000014">
    <property type="entry name" value="SWI/SNF-related matrix-associated actin-dependent regulator of chromatin subfamily A containing DEAD/H box 1"/>
    <property type="match status" value="1"/>
</dbReference>
<dbReference type="HOGENOM" id="CLU_000315_16_2_1"/>
<keyword evidence="9" id="KW-0238">DNA-binding</keyword>
<name>G7E3I6_MIXOS</name>
<dbReference type="InterPro" id="IPR049730">
    <property type="entry name" value="SNF2/RAD54-like_C"/>
</dbReference>
<organism evidence="14 15">
    <name type="scientific">Mixia osmundae (strain CBS 9802 / IAM 14324 / JCM 22182 / KY 12970)</name>
    <dbReference type="NCBI Taxonomy" id="764103"/>
    <lineage>
        <taxon>Eukaryota</taxon>
        <taxon>Fungi</taxon>
        <taxon>Dikarya</taxon>
        <taxon>Basidiomycota</taxon>
        <taxon>Pucciniomycotina</taxon>
        <taxon>Mixiomycetes</taxon>
        <taxon>Mixiales</taxon>
        <taxon>Mixiaceae</taxon>
        <taxon>Mixia</taxon>
    </lineage>
</organism>
<feature type="compositionally biased region" description="Polar residues" evidence="11">
    <location>
        <begin position="280"/>
        <end position="290"/>
    </location>
</feature>
<evidence type="ECO:0000313" key="15">
    <source>
        <dbReference type="Proteomes" id="UP000009131"/>
    </source>
</evidence>
<dbReference type="Pfam" id="PF00271">
    <property type="entry name" value="Helicase_C"/>
    <property type="match status" value="1"/>
</dbReference>
<dbReference type="Gene3D" id="3.40.50.10810">
    <property type="entry name" value="Tandem AAA-ATPase domain"/>
    <property type="match status" value="1"/>
</dbReference>
<feature type="compositionally biased region" description="Polar residues" evidence="11">
    <location>
        <begin position="184"/>
        <end position="197"/>
    </location>
</feature>
<dbReference type="GO" id="GO:0005524">
    <property type="term" value="F:ATP binding"/>
    <property type="evidence" value="ECO:0007669"/>
    <property type="project" value="UniProtKB-KW"/>
</dbReference>
<dbReference type="OrthoDB" id="5857104at2759"/>
<feature type="region of interest" description="Disordered" evidence="11">
    <location>
        <begin position="319"/>
        <end position="343"/>
    </location>
</feature>
<feature type="compositionally biased region" description="Polar residues" evidence="11">
    <location>
        <begin position="319"/>
        <end position="335"/>
    </location>
</feature>
<evidence type="ECO:0000256" key="4">
    <source>
        <dbReference type="ARBA" id="ARBA00022741"/>
    </source>
</evidence>
<proteinExistence type="inferred from homology"/>
<accession>G7E3I6</accession>
<dbReference type="Proteomes" id="UP000009131">
    <property type="component" value="Unassembled WGS sequence"/>
</dbReference>
<keyword evidence="7" id="KW-0067">ATP-binding</keyword>
<evidence type="ECO:0000259" key="13">
    <source>
        <dbReference type="PROSITE" id="PS51194"/>
    </source>
</evidence>
<dbReference type="CDD" id="cd18793">
    <property type="entry name" value="SF2_C_SNF"/>
    <property type="match status" value="1"/>
</dbReference>
<dbReference type="InParanoid" id="G7E3I6"/>
<dbReference type="STRING" id="764103.G7E3I6"/>
<evidence type="ECO:0000256" key="1">
    <source>
        <dbReference type="ARBA" id="ARBA00004123"/>
    </source>
</evidence>
<gene>
    <name evidence="14" type="primary">Mo04074</name>
    <name evidence="14" type="ORF">E5Q_04074</name>
</gene>
<feature type="domain" description="Helicase C-terminal" evidence="13">
    <location>
        <begin position="1106"/>
        <end position="1264"/>
    </location>
</feature>
<dbReference type="RefSeq" id="XP_014567987.1">
    <property type="nucleotide sequence ID" value="XM_014712501.1"/>
</dbReference>
<feature type="domain" description="Helicase ATP-binding" evidence="12">
    <location>
        <begin position="724"/>
        <end position="891"/>
    </location>
</feature>
<feature type="region of interest" description="Disordered" evidence="11">
    <location>
        <begin position="146"/>
        <end position="296"/>
    </location>
</feature>
<dbReference type="EC" id="3.6.4.12" evidence="3"/>
<keyword evidence="5" id="KW-0378">Hydrolase</keyword>
<reference evidence="14 15" key="1">
    <citation type="journal article" date="2011" name="J. Gen. Appl. Microbiol.">
        <title>Draft genome sequencing of the enigmatic basidiomycete Mixia osmundae.</title>
        <authorList>
            <person name="Nishida H."/>
            <person name="Nagatsuka Y."/>
            <person name="Sugiyama J."/>
        </authorList>
    </citation>
    <scope>NUCLEOTIDE SEQUENCE [LARGE SCALE GENOMIC DNA]</scope>
    <source>
        <strain evidence="15">CBS 9802 / IAM 14324 / JCM 22182 / KY 12970</strain>
    </source>
</reference>
<evidence type="ECO:0000313" key="14">
    <source>
        <dbReference type="EMBL" id="GAA97396.1"/>
    </source>
</evidence>
<evidence type="ECO:0000256" key="8">
    <source>
        <dbReference type="ARBA" id="ARBA00022853"/>
    </source>
</evidence>